<dbReference type="EMBL" id="AFBM01000021">
    <property type="protein sequence ID" value="EGF51675.1"/>
    <property type="molecule type" value="Genomic_DNA"/>
</dbReference>
<protein>
    <submittedName>
        <fullName evidence="1">Uncharacterized protein</fullName>
    </submittedName>
</protein>
<accession>A0ABN0CN96</accession>
<name>A0ABN0CN96_9BACE</name>
<feature type="non-terminal residue" evidence="1">
    <location>
        <position position="1"/>
    </location>
</feature>
<gene>
    <name evidence="1" type="ORF">HMPREF9445_01782</name>
</gene>
<dbReference type="Proteomes" id="UP000010321">
    <property type="component" value="Unassembled WGS sequence"/>
</dbReference>
<reference evidence="1 2" key="1">
    <citation type="submission" date="2011-02" db="EMBL/GenBank/DDBJ databases">
        <authorList>
            <person name="Weinstock G."/>
            <person name="Sodergren E."/>
            <person name="Clifton S."/>
            <person name="Fulton L."/>
            <person name="Fulton B."/>
            <person name="Courtney L."/>
            <person name="Fronick C."/>
            <person name="Harrison M."/>
            <person name="Strong C."/>
            <person name="Farmer C."/>
            <person name="Delahaunty K."/>
            <person name="Markovic C."/>
            <person name="Hall O."/>
            <person name="Minx P."/>
            <person name="Tomlinson C."/>
            <person name="Mitreva M."/>
            <person name="Hou S."/>
            <person name="Chen J."/>
            <person name="Wollam A."/>
            <person name="Pepin K.H."/>
            <person name="Johnson M."/>
            <person name="Bhonagiri V."/>
            <person name="Zhang X."/>
            <person name="Suruliraj S."/>
            <person name="Warren W."/>
            <person name="Chinwalla A."/>
            <person name="Mardis E.R."/>
            <person name="Wilson R.K."/>
        </authorList>
    </citation>
    <scope>NUCLEOTIDE SEQUENCE [LARGE SCALE GENOMIC DNA]</scope>
    <source>
        <strain evidence="1 2">YIT 12056</strain>
    </source>
</reference>
<sequence length="45" mass="5314">FSSWVTGILFFEVKSNGYFSINNVYMYTIHGKRTLLGQWMKLHAK</sequence>
<organism evidence="1 2">
    <name type="scientific">Bacteroides clarus YIT 12056</name>
    <dbReference type="NCBI Taxonomy" id="762984"/>
    <lineage>
        <taxon>Bacteria</taxon>
        <taxon>Pseudomonadati</taxon>
        <taxon>Bacteroidota</taxon>
        <taxon>Bacteroidia</taxon>
        <taxon>Bacteroidales</taxon>
        <taxon>Bacteroidaceae</taxon>
        <taxon>Bacteroides</taxon>
    </lineage>
</organism>
<evidence type="ECO:0000313" key="1">
    <source>
        <dbReference type="EMBL" id="EGF51675.1"/>
    </source>
</evidence>
<evidence type="ECO:0000313" key="2">
    <source>
        <dbReference type="Proteomes" id="UP000010321"/>
    </source>
</evidence>
<comment type="caution">
    <text evidence="1">The sequence shown here is derived from an EMBL/GenBank/DDBJ whole genome shotgun (WGS) entry which is preliminary data.</text>
</comment>
<proteinExistence type="predicted"/>
<keyword evidence="2" id="KW-1185">Reference proteome</keyword>